<dbReference type="GO" id="GO:0030288">
    <property type="term" value="C:outer membrane-bounded periplasmic space"/>
    <property type="evidence" value="ECO:0007669"/>
    <property type="project" value="InterPro"/>
</dbReference>
<dbReference type="InterPro" id="IPR036316">
    <property type="entry name" value="Pili_assmbl_chap_C_dom_sf"/>
</dbReference>
<keyword evidence="4 8" id="KW-0732">Signal</keyword>
<dbReference type="PRINTS" id="PR00969">
    <property type="entry name" value="CHAPERONPILI"/>
</dbReference>
<evidence type="ECO:0000313" key="11">
    <source>
        <dbReference type="EMBL" id="AEG95484.1"/>
    </source>
</evidence>
<dbReference type="FunFam" id="2.60.40.10:FF:000458">
    <property type="entry name" value="Molecular chaperone FimC"/>
    <property type="match status" value="1"/>
</dbReference>
<evidence type="ECO:0000256" key="8">
    <source>
        <dbReference type="SAM" id="SignalP"/>
    </source>
</evidence>
<keyword evidence="3" id="KW-1029">Fimbrium biogenesis</keyword>
<evidence type="ECO:0000256" key="2">
    <source>
        <dbReference type="ARBA" id="ARBA00007399"/>
    </source>
</evidence>
<accession>A0A0H3FKZ1</accession>
<dbReference type="AlphaFoldDB" id="A0A0H3FKZ1"/>
<dbReference type="InterPro" id="IPR013783">
    <property type="entry name" value="Ig-like_fold"/>
</dbReference>
<dbReference type="PROSITE" id="PS00635">
    <property type="entry name" value="PILI_CHAPERONE"/>
    <property type="match status" value="1"/>
</dbReference>
<dbReference type="Pfam" id="PF02753">
    <property type="entry name" value="PapD_C"/>
    <property type="match status" value="1"/>
</dbReference>
<dbReference type="InterPro" id="IPR018046">
    <property type="entry name" value="Pili_assmbl_chaperone_CS"/>
</dbReference>
<keyword evidence="12" id="KW-1185">Reference proteome</keyword>
<evidence type="ECO:0000256" key="4">
    <source>
        <dbReference type="ARBA" id="ARBA00022729"/>
    </source>
</evidence>
<protein>
    <submittedName>
        <fullName evidence="11">Type 1 fimbrial chaperone protein</fullName>
    </submittedName>
</protein>
<proteinExistence type="inferred from homology"/>
<comment type="subcellular location">
    <subcellularLocation>
        <location evidence="1 7">Periplasm</location>
    </subcellularLocation>
</comment>
<feature type="chain" id="PRO_5002609188" evidence="8">
    <location>
        <begin position="25"/>
        <end position="228"/>
    </location>
</feature>
<sequence>MFKRIRKLFLGMLFILAATQQVYAGGVTLGATRVIYSSSAKQAELTVINTDSQNKFLVQSWIDDENGHKNKDFIVTPPLYVLEANKENTLRVVYTGNNLPQDRESMFWVNVKVIPPLNDEGKTTNTLQIAIQNRIKLFYRPQSIAKYDEREHEKIRFVRHGNKLEISNPTPYYLTLVNIKSNQRELASNLVVAPFSSDYLTTNVSGSVSYQTINDFGAQTPKVTKQID</sequence>
<dbReference type="InterPro" id="IPR008962">
    <property type="entry name" value="PapD-like_sf"/>
</dbReference>
<dbReference type="InterPro" id="IPR050643">
    <property type="entry name" value="Periplasmic_pilus_chap"/>
</dbReference>
<organism evidence="11 12">
    <name type="scientific">Klebsiella aerogenes (strain ATCC 13048 / DSM 30053 / CCUG 1429 / JCM 1235 / KCTC 2190 / NBRC 13534 / NCIMB 10102 / NCTC 10006 / CDC 819-56)</name>
    <name type="common">Enterobacter aerogenes</name>
    <dbReference type="NCBI Taxonomy" id="1028307"/>
    <lineage>
        <taxon>Bacteria</taxon>
        <taxon>Pseudomonadati</taxon>
        <taxon>Pseudomonadota</taxon>
        <taxon>Gammaproteobacteria</taxon>
        <taxon>Enterobacterales</taxon>
        <taxon>Enterobacteriaceae</taxon>
        <taxon>Klebsiella/Raoultella group</taxon>
        <taxon>Klebsiella</taxon>
    </lineage>
</organism>
<dbReference type="InterPro" id="IPR016148">
    <property type="entry name" value="Pili_assmbl_chaperone_C"/>
</dbReference>
<dbReference type="Pfam" id="PF00345">
    <property type="entry name" value="PapD_N"/>
    <property type="match status" value="1"/>
</dbReference>
<dbReference type="GeneID" id="93313677"/>
<dbReference type="KEGG" id="eae:EAE_02745"/>
<evidence type="ECO:0000256" key="6">
    <source>
        <dbReference type="ARBA" id="ARBA00023186"/>
    </source>
</evidence>
<evidence type="ECO:0000256" key="1">
    <source>
        <dbReference type="ARBA" id="ARBA00004418"/>
    </source>
</evidence>
<dbReference type="PANTHER" id="PTHR30251">
    <property type="entry name" value="PILUS ASSEMBLY CHAPERONE"/>
    <property type="match status" value="1"/>
</dbReference>
<dbReference type="Gene3D" id="2.60.40.10">
    <property type="entry name" value="Immunoglobulins"/>
    <property type="match status" value="2"/>
</dbReference>
<dbReference type="PATRIC" id="fig|1028307.3.peg.545"/>
<dbReference type="eggNOG" id="COG3121">
    <property type="taxonomic scope" value="Bacteria"/>
</dbReference>
<dbReference type="OrthoDB" id="9131059at2"/>
<dbReference type="EMBL" id="CP002824">
    <property type="protein sequence ID" value="AEG95484.1"/>
    <property type="molecule type" value="Genomic_DNA"/>
</dbReference>
<dbReference type="HOGENOM" id="CLU_070768_2_1_6"/>
<evidence type="ECO:0000259" key="10">
    <source>
        <dbReference type="Pfam" id="PF02753"/>
    </source>
</evidence>
<name>A0A0H3FKZ1_KLEAK</name>
<dbReference type="RefSeq" id="WP_015703410.1">
    <property type="nucleotide sequence ID" value="NC_015663.1"/>
</dbReference>
<keyword evidence="5" id="KW-0574">Periplasm</keyword>
<dbReference type="SUPFAM" id="SSF49584">
    <property type="entry name" value="Periplasmic chaperone C-domain"/>
    <property type="match status" value="1"/>
</dbReference>
<evidence type="ECO:0000259" key="9">
    <source>
        <dbReference type="Pfam" id="PF00345"/>
    </source>
</evidence>
<dbReference type="InterPro" id="IPR001829">
    <property type="entry name" value="Pili_assmbl_chaperone_bac"/>
</dbReference>
<evidence type="ECO:0000256" key="3">
    <source>
        <dbReference type="ARBA" id="ARBA00022558"/>
    </source>
</evidence>
<dbReference type="PANTHER" id="PTHR30251:SF11">
    <property type="entry name" value="CHAPERONE PROTEIN FIMC-RELATED"/>
    <property type="match status" value="1"/>
</dbReference>
<dbReference type="SUPFAM" id="SSF49354">
    <property type="entry name" value="PapD-like"/>
    <property type="match status" value="1"/>
</dbReference>
<reference evidence="11 12" key="1">
    <citation type="journal article" date="2012" name="J. Bacteriol.">
        <title>Complete genome sequence of Enterobacter aerogenes KCTC 2190.</title>
        <authorList>
            <person name="Shin S.H."/>
            <person name="Kim S."/>
            <person name="Kim J.Y."/>
            <person name="Lee S."/>
            <person name="Um Y."/>
            <person name="Oh M.K."/>
            <person name="Kim Y.R."/>
            <person name="Lee J."/>
            <person name="Yang K.S."/>
        </authorList>
    </citation>
    <scope>NUCLEOTIDE SEQUENCE [LARGE SCALE GENOMIC DNA]</scope>
    <source>
        <strain evidence="11 12">KCTC 2190</strain>
    </source>
</reference>
<evidence type="ECO:0000256" key="7">
    <source>
        <dbReference type="RuleBase" id="RU003918"/>
    </source>
</evidence>
<feature type="signal peptide" evidence="8">
    <location>
        <begin position="1"/>
        <end position="24"/>
    </location>
</feature>
<feature type="domain" description="Pili assembly chaperone C-terminal" evidence="10">
    <location>
        <begin position="166"/>
        <end position="220"/>
    </location>
</feature>
<keyword evidence="6 7" id="KW-0143">Chaperone</keyword>
<evidence type="ECO:0000313" key="12">
    <source>
        <dbReference type="Proteomes" id="UP000008881"/>
    </source>
</evidence>
<feature type="domain" description="Pili assembly chaperone N-terminal" evidence="9">
    <location>
        <begin position="26"/>
        <end position="144"/>
    </location>
</feature>
<evidence type="ECO:0000256" key="5">
    <source>
        <dbReference type="ARBA" id="ARBA00022764"/>
    </source>
</evidence>
<dbReference type="InterPro" id="IPR016147">
    <property type="entry name" value="Pili_assmbl_chaperone_N"/>
</dbReference>
<gene>
    <name evidence="11" type="ordered locus">EAE_02745</name>
</gene>
<comment type="similarity">
    <text evidence="2 7">Belongs to the periplasmic pilus chaperone family.</text>
</comment>
<dbReference type="Proteomes" id="UP000008881">
    <property type="component" value="Chromosome"/>
</dbReference>
<dbReference type="GO" id="GO:0071555">
    <property type="term" value="P:cell wall organization"/>
    <property type="evidence" value="ECO:0007669"/>
    <property type="project" value="InterPro"/>
</dbReference>